<evidence type="ECO:0000256" key="2">
    <source>
        <dbReference type="ARBA" id="ARBA00001922"/>
    </source>
</evidence>
<evidence type="ECO:0000313" key="11">
    <source>
        <dbReference type="EMBL" id="ETK02107.1"/>
    </source>
</evidence>
<dbReference type="PANTHER" id="PTHR48101:SF1">
    <property type="entry name" value="METHYLMALONYL-COA MUTASE, LARGE SUBUNIT"/>
    <property type="match status" value="1"/>
</dbReference>
<dbReference type="InterPro" id="IPR006099">
    <property type="entry name" value="MeMalonylCoA_mutase_a/b_cat"/>
</dbReference>
<reference evidence="11 12" key="1">
    <citation type="submission" date="2013-11" db="EMBL/GenBank/DDBJ databases">
        <title>Single cell genomics of uncultured Tannerella BU063 (oral taxon 286).</title>
        <authorList>
            <person name="Beall C.J."/>
            <person name="Campbell A.G."/>
            <person name="Griffen A.L."/>
            <person name="Podar M."/>
            <person name="Leys E.J."/>
        </authorList>
    </citation>
    <scope>NUCLEOTIDE SEQUENCE [LARGE SCALE GENOMIC DNA]</scope>
    <source>
        <strain evidence="11">Cell 2</strain>
    </source>
</reference>
<dbReference type="GO" id="GO:0046872">
    <property type="term" value="F:metal ion binding"/>
    <property type="evidence" value="ECO:0007669"/>
    <property type="project" value="InterPro"/>
</dbReference>
<evidence type="ECO:0000256" key="6">
    <source>
        <dbReference type="ARBA" id="ARBA00022628"/>
    </source>
</evidence>
<evidence type="ECO:0000313" key="12">
    <source>
        <dbReference type="Proteomes" id="UP000018837"/>
    </source>
</evidence>
<evidence type="ECO:0000256" key="3">
    <source>
        <dbReference type="ARBA" id="ARBA00005146"/>
    </source>
</evidence>
<accession>W2C6L0</accession>
<dbReference type="SUPFAM" id="SSF51703">
    <property type="entry name" value="Cobalamin (vitamin B12)-dependent enzymes"/>
    <property type="match status" value="1"/>
</dbReference>
<comment type="subunit">
    <text evidence="5">Heterodimer of an alpha and a beta chain.</text>
</comment>
<name>W2C6L0_9BACT</name>
<proteinExistence type="inferred from homology"/>
<dbReference type="InterPro" id="IPR004608">
    <property type="entry name" value="MMCoA_mutase_b"/>
</dbReference>
<evidence type="ECO:0000256" key="8">
    <source>
        <dbReference type="ARBA" id="ARBA00023285"/>
    </source>
</evidence>
<evidence type="ECO:0000259" key="10">
    <source>
        <dbReference type="Pfam" id="PF01642"/>
    </source>
</evidence>
<dbReference type="PATRIC" id="fig|1411148.3.peg.911"/>
<organism evidence="11 12">
    <name type="scientific">Tannerella sp. oral taxon BU063 isolate Cell 2</name>
    <dbReference type="NCBI Taxonomy" id="1411148"/>
    <lineage>
        <taxon>Bacteria</taxon>
        <taxon>Pseudomonadati</taxon>
        <taxon>Bacteroidota</taxon>
        <taxon>Bacteroidia</taxon>
        <taxon>Bacteroidales</taxon>
        <taxon>Tannerellaceae</taxon>
        <taxon>Tannerella</taxon>
    </lineage>
</organism>
<dbReference type="AlphaFoldDB" id="W2C6L0"/>
<evidence type="ECO:0000256" key="1">
    <source>
        <dbReference type="ARBA" id="ARBA00000290"/>
    </source>
</evidence>
<evidence type="ECO:0000256" key="5">
    <source>
        <dbReference type="ARBA" id="ARBA00011870"/>
    </source>
</evidence>
<dbReference type="NCBIfam" id="TIGR00642">
    <property type="entry name" value="mmCoA_mut_beta"/>
    <property type="match status" value="1"/>
</dbReference>
<comment type="caution">
    <text evidence="11">The sequence shown here is derived from an EMBL/GenBank/DDBJ whole genome shotgun (WGS) entry which is preliminary data.</text>
</comment>
<gene>
    <name evidence="11" type="ORF">N425_06160</name>
</gene>
<dbReference type="InterPro" id="IPR058549">
    <property type="entry name" value="MeMalonylCoA_mutase_a/b_site"/>
</dbReference>
<comment type="catalytic activity">
    <reaction evidence="1">
        <text>(R)-methylmalonyl-CoA = succinyl-CoA</text>
        <dbReference type="Rhea" id="RHEA:22888"/>
        <dbReference type="ChEBI" id="CHEBI:57292"/>
        <dbReference type="ChEBI" id="CHEBI:57326"/>
        <dbReference type="EC" id="5.4.99.2"/>
    </reaction>
</comment>
<dbReference type="Gene3D" id="3.40.50.280">
    <property type="entry name" value="Cobalamin-binding domain"/>
    <property type="match status" value="1"/>
</dbReference>
<dbReference type="InterPro" id="IPR036724">
    <property type="entry name" value="Cobalamin-bd_sf"/>
</dbReference>
<dbReference type="InterPro" id="IPR016176">
    <property type="entry name" value="Cbl-dep_enz_cat"/>
</dbReference>
<dbReference type="UniPathway" id="UPA00945">
    <property type="reaction ID" value="UER00910"/>
</dbReference>
<comment type="cofactor">
    <cofactor evidence="2">
        <name>adenosylcob(III)alamin</name>
        <dbReference type="ChEBI" id="CHEBI:18408"/>
    </cofactor>
</comment>
<sequence length="621" mass="67983">MAEAAKEKLFSEFPPVTTEEWMAKITADLKGVPFEKKLVWKTGEGFNVNPFYRAEDIEGLATATSLPGEFPYVRGTKVCNTWLVRQDLAVDDCAAANEKAKRLIAESGVTALGFNVKSTLIDAANIATLLDGIDPVAVELNFRTCNHRVVDLISILADYFKAKGVNLDEVVGSVAYDPLKKPLVKGVALTGAWVQEAVAVVNAAEALPGYRVLAVNAVNLNDAGSYITQELGYALAWGNDLIAKLSEAGLPAEKVAKKIKFNFGISSNYFLEMAKFRAARWLWAEIVKAYNPSCDCACKIRVHARSSMWNMTVFDAYVNLLRTQTETMSAAIAGVDSITVLPYDSVFKTPDEFSERIARNQQLLLKEECHFDKVVDPAAGSYYVEVLTQSMADAAWKLFLEVEDKGGFAAVANTGEVQKAINESNKARKKLVATRRISLLGTNIFPNFTEMSGDKIEKKEEGTGHGCGCSRDASIEKLDFSRGASEFETLRLATEHSGKRPKVFMLTIGNLAMRLARSQFSSNFFACAGYEIIDNLGFETVEAGVKAAREKKADIIVLCSSDDEYAVHAPEAFKLIDGKELFVVAGAPACMEELKAAGIEHFIHVKSNVLETLQMFNAKLL</sequence>
<protein>
    <recommendedName>
        <fullName evidence="9">Methylmalonyl-CoA mutase small subunit</fullName>
        <ecNumber evidence="9">5.4.99.2</ecNumber>
    </recommendedName>
</protein>
<dbReference type="GO" id="GO:0019652">
    <property type="term" value="P:lactate fermentation to propionate and acetate"/>
    <property type="evidence" value="ECO:0007669"/>
    <property type="project" value="InterPro"/>
</dbReference>
<dbReference type="Proteomes" id="UP000018837">
    <property type="component" value="Unassembled WGS sequence"/>
</dbReference>
<dbReference type="EMBL" id="AYUF01000409">
    <property type="protein sequence ID" value="ETK02107.1"/>
    <property type="molecule type" value="Genomic_DNA"/>
</dbReference>
<evidence type="ECO:0000256" key="9">
    <source>
        <dbReference type="NCBIfam" id="TIGR00642"/>
    </source>
</evidence>
<comment type="similarity">
    <text evidence="4">Belongs to the methylmalonyl-CoA mutase family.</text>
</comment>
<keyword evidence="6" id="KW-0846">Cobalamin</keyword>
<dbReference type="GO" id="GO:0031419">
    <property type="term" value="F:cobalamin binding"/>
    <property type="evidence" value="ECO:0007669"/>
    <property type="project" value="UniProtKB-KW"/>
</dbReference>
<dbReference type="EC" id="5.4.99.2" evidence="9"/>
<dbReference type="CDD" id="cd03677">
    <property type="entry name" value="MM_CoA_mutase_beta"/>
    <property type="match status" value="1"/>
</dbReference>
<dbReference type="PANTHER" id="PTHR48101">
    <property type="entry name" value="METHYLMALONYL-COA MUTASE, MITOCHONDRIAL-RELATED"/>
    <property type="match status" value="1"/>
</dbReference>
<dbReference type="GO" id="GO:0004494">
    <property type="term" value="F:methylmalonyl-CoA mutase activity"/>
    <property type="evidence" value="ECO:0007669"/>
    <property type="project" value="UniProtKB-UniRule"/>
</dbReference>
<feature type="domain" description="Methylmalonyl-CoA mutase alpha/beta chain catalytic" evidence="10">
    <location>
        <begin position="41"/>
        <end position="112"/>
    </location>
</feature>
<dbReference type="PROSITE" id="PS00544">
    <property type="entry name" value="METMALONYL_COA_MUTASE"/>
    <property type="match status" value="1"/>
</dbReference>
<evidence type="ECO:0000256" key="4">
    <source>
        <dbReference type="ARBA" id="ARBA00008465"/>
    </source>
</evidence>
<dbReference type="Pfam" id="PF01642">
    <property type="entry name" value="MM_CoA_mutase"/>
    <property type="match status" value="2"/>
</dbReference>
<feature type="domain" description="Methylmalonyl-CoA mutase alpha/beta chain catalytic" evidence="10">
    <location>
        <begin position="124"/>
        <end position="448"/>
    </location>
</feature>
<comment type="pathway">
    <text evidence="3">Metabolic intermediate metabolism; propanoyl-CoA degradation; succinyl-CoA from propanoyl-CoA: step 3/3.</text>
</comment>
<dbReference type="SUPFAM" id="SSF52242">
    <property type="entry name" value="Cobalamin (vitamin B12)-binding domain"/>
    <property type="match status" value="1"/>
</dbReference>
<evidence type="ECO:0000256" key="7">
    <source>
        <dbReference type="ARBA" id="ARBA00023235"/>
    </source>
</evidence>
<dbReference type="Gene3D" id="3.20.20.240">
    <property type="entry name" value="Methylmalonyl-CoA mutase"/>
    <property type="match status" value="1"/>
</dbReference>
<keyword evidence="8" id="KW-0170">Cobalt</keyword>
<keyword evidence="7" id="KW-0413">Isomerase</keyword>